<accession>A0ABS9V162</accession>
<evidence type="ECO:0000313" key="2">
    <source>
        <dbReference type="EMBL" id="MCH7409935.1"/>
    </source>
</evidence>
<evidence type="ECO:0000313" key="3">
    <source>
        <dbReference type="Proteomes" id="UP001165489"/>
    </source>
</evidence>
<dbReference type="RefSeq" id="WP_241348305.1">
    <property type="nucleotide sequence ID" value="NZ_JAKZGP010000026.1"/>
</dbReference>
<proteinExistence type="predicted"/>
<dbReference type="Proteomes" id="UP001165489">
    <property type="component" value="Unassembled WGS sequence"/>
</dbReference>
<organism evidence="2 3">
    <name type="scientific">Belliella filtrata</name>
    <dbReference type="NCBI Taxonomy" id="2923435"/>
    <lineage>
        <taxon>Bacteria</taxon>
        <taxon>Pseudomonadati</taxon>
        <taxon>Bacteroidota</taxon>
        <taxon>Cytophagia</taxon>
        <taxon>Cytophagales</taxon>
        <taxon>Cyclobacteriaceae</taxon>
        <taxon>Belliella</taxon>
    </lineage>
</organism>
<dbReference type="InterPro" id="IPR025048">
    <property type="entry name" value="DUF3987"/>
</dbReference>
<evidence type="ECO:0000256" key="1">
    <source>
        <dbReference type="SAM" id="Coils"/>
    </source>
</evidence>
<protein>
    <submittedName>
        <fullName evidence="2">DUF3987 domain-containing protein</fullName>
    </submittedName>
</protein>
<keyword evidence="3" id="KW-1185">Reference proteome</keyword>
<sequence length="446" mass="51035">MKTNLILTPDLRSALSNKENPSKFPIDIFPQELQNIISEIAKGKGIHLDHLSGSILFAFSYAIGNSSSTSVLPNSSALKPIQFLCMIGNPGANKSAALKFAMKYFVENDKKEYNKYKIEKQAFENSLKDSNDDEDKKRPPIRKQSILKDATIEAVSEALGNNPHGIAIVRDELAGFFRDLNRYRAGSDLEYILEMWSQDPLIINRINREAEPIVDPFSMIGGTTQPKILLKLLAIFLTNGSGLFDRFLFIWPKITERALYQEIDLKSSINTYNEKIKKVFNNSQVRGKEKYFPFSPEAKKLAIEWLNVYNKYLVDQADDEVSSLYSKFDIHFQRFCLTLHLIDWSFSTQKEISSISMDTTIRAIRLTEYFRGQSELVLDFLTNTDPISTLKPYQAELYKKLPKIFKTAEGKAIAEKLGIAERTYFYFLSNNPKLFVSKRPGIYEKL</sequence>
<comment type="caution">
    <text evidence="2">The sequence shown here is derived from an EMBL/GenBank/DDBJ whole genome shotgun (WGS) entry which is preliminary data.</text>
</comment>
<name>A0ABS9V162_9BACT</name>
<keyword evidence="1" id="KW-0175">Coiled coil</keyword>
<dbReference type="Pfam" id="PF13148">
    <property type="entry name" value="DUF3987"/>
    <property type="match status" value="1"/>
</dbReference>
<feature type="coiled-coil region" evidence="1">
    <location>
        <begin position="106"/>
        <end position="133"/>
    </location>
</feature>
<reference evidence="2" key="1">
    <citation type="submission" date="2022-03" db="EMBL/GenBank/DDBJ databases">
        <title>De novo assembled genomes of Belliella spp. (Cyclobacteriaceae) strains.</title>
        <authorList>
            <person name="Szabo A."/>
            <person name="Korponai K."/>
            <person name="Felfoldi T."/>
        </authorList>
    </citation>
    <scope>NUCLEOTIDE SEQUENCE</scope>
    <source>
        <strain evidence="2">DSM 111904</strain>
    </source>
</reference>
<dbReference type="EMBL" id="JAKZGP010000026">
    <property type="protein sequence ID" value="MCH7409935.1"/>
    <property type="molecule type" value="Genomic_DNA"/>
</dbReference>
<gene>
    <name evidence="2" type="ORF">MM239_11065</name>
</gene>